<name>B8CGN6_THAPS</name>
<feature type="coiled-coil region" evidence="1">
    <location>
        <begin position="69"/>
        <end position="96"/>
    </location>
</feature>
<feature type="region of interest" description="Disordered" evidence="2">
    <location>
        <begin position="111"/>
        <end position="136"/>
    </location>
</feature>
<dbReference type="PaxDb" id="35128-Thaps12171"/>
<evidence type="ECO:0000313" key="4">
    <source>
        <dbReference type="Proteomes" id="UP000001449"/>
    </source>
</evidence>
<dbReference type="RefSeq" id="XP_002295290.1">
    <property type="nucleotide sequence ID" value="XM_002295254.1"/>
</dbReference>
<dbReference type="EMBL" id="CM000655">
    <property type="protein sequence ID" value="EED87356.1"/>
    <property type="molecule type" value="Genomic_DNA"/>
</dbReference>
<dbReference type="AlphaFoldDB" id="B8CGN6"/>
<dbReference type="Proteomes" id="UP000001449">
    <property type="component" value="Chromosome 24"/>
</dbReference>
<dbReference type="InParanoid" id="B8CGN6"/>
<dbReference type="KEGG" id="tps:THAPSDRAFT_12171"/>
<dbReference type="eggNOG" id="ENOG502SWGP">
    <property type="taxonomic scope" value="Eukaryota"/>
</dbReference>
<sequence length="136" mass="14800">MAETRPANNLLDQMKKASQRFTSVLVDTGAKTMLKTDMVFLERDIKTRKHTFGIQIYDILSMNNASTCTSEIQKAFEECQNDIMELERKVSSKREEMDAIGGVTGGCVGGGSGVSGQGQQQENGKAEMECGIPPSS</sequence>
<reference evidence="3 4" key="1">
    <citation type="journal article" date="2004" name="Science">
        <title>The genome of the diatom Thalassiosira pseudonana: ecology, evolution, and metabolism.</title>
        <authorList>
            <person name="Armbrust E.V."/>
            <person name="Berges J.A."/>
            <person name="Bowler C."/>
            <person name="Green B.R."/>
            <person name="Martinez D."/>
            <person name="Putnam N.H."/>
            <person name="Zhou S."/>
            <person name="Allen A.E."/>
            <person name="Apt K.E."/>
            <person name="Bechner M."/>
            <person name="Brzezinski M.A."/>
            <person name="Chaal B.K."/>
            <person name="Chiovitti A."/>
            <person name="Davis A.K."/>
            <person name="Demarest M.S."/>
            <person name="Detter J.C."/>
            <person name="Glavina T."/>
            <person name="Goodstein D."/>
            <person name="Hadi M.Z."/>
            <person name="Hellsten U."/>
            <person name="Hildebrand M."/>
            <person name="Jenkins B.D."/>
            <person name="Jurka J."/>
            <person name="Kapitonov V.V."/>
            <person name="Kroger N."/>
            <person name="Lau W.W."/>
            <person name="Lane T.W."/>
            <person name="Larimer F.W."/>
            <person name="Lippmeier J.C."/>
            <person name="Lucas S."/>
            <person name="Medina M."/>
            <person name="Montsant A."/>
            <person name="Obornik M."/>
            <person name="Parker M.S."/>
            <person name="Palenik B."/>
            <person name="Pazour G.J."/>
            <person name="Richardson P.M."/>
            <person name="Rynearson T.A."/>
            <person name="Saito M.A."/>
            <person name="Schwartz D.C."/>
            <person name="Thamatrakoln K."/>
            <person name="Valentin K."/>
            <person name="Vardi A."/>
            <person name="Wilkerson F.P."/>
            <person name="Rokhsar D.S."/>
        </authorList>
    </citation>
    <scope>NUCLEOTIDE SEQUENCE [LARGE SCALE GENOMIC DNA]</scope>
    <source>
        <strain evidence="3 4">CCMP1335</strain>
    </source>
</reference>
<accession>B8CGN6</accession>
<dbReference type="HOGENOM" id="CLU_1879619_0_0_1"/>
<reference evidence="3 4" key="2">
    <citation type="journal article" date="2008" name="Nature">
        <title>The Phaeodactylum genome reveals the evolutionary history of diatom genomes.</title>
        <authorList>
            <person name="Bowler C."/>
            <person name="Allen A.E."/>
            <person name="Badger J.H."/>
            <person name="Grimwood J."/>
            <person name="Jabbari K."/>
            <person name="Kuo A."/>
            <person name="Maheswari U."/>
            <person name="Martens C."/>
            <person name="Maumus F."/>
            <person name="Otillar R.P."/>
            <person name="Rayko E."/>
            <person name="Salamov A."/>
            <person name="Vandepoele K."/>
            <person name="Beszteri B."/>
            <person name="Gruber A."/>
            <person name="Heijde M."/>
            <person name="Katinka M."/>
            <person name="Mock T."/>
            <person name="Valentin K."/>
            <person name="Verret F."/>
            <person name="Berges J.A."/>
            <person name="Brownlee C."/>
            <person name="Cadoret J.P."/>
            <person name="Chiovitti A."/>
            <person name="Choi C.J."/>
            <person name="Coesel S."/>
            <person name="De Martino A."/>
            <person name="Detter J.C."/>
            <person name="Durkin C."/>
            <person name="Falciatore A."/>
            <person name="Fournet J."/>
            <person name="Haruta M."/>
            <person name="Huysman M.J."/>
            <person name="Jenkins B.D."/>
            <person name="Jiroutova K."/>
            <person name="Jorgensen R.E."/>
            <person name="Joubert Y."/>
            <person name="Kaplan A."/>
            <person name="Kroger N."/>
            <person name="Kroth P.G."/>
            <person name="La Roche J."/>
            <person name="Lindquist E."/>
            <person name="Lommer M."/>
            <person name="Martin-Jezequel V."/>
            <person name="Lopez P.J."/>
            <person name="Lucas S."/>
            <person name="Mangogna M."/>
            <person name="McGinnis K."/>
            <person name="Medlin L.K."/>
            <person name="Montsant A."/>
            <person name="Oudot-Le Secq M.P."/>
            <person name="Napoli C."/>
            <person name="Obornik M."/>
            <person name="Parker M.S."/>
            <person name="Petit J.L."/>
            <person name="Porcel B.M."/>
            <person name="Poulsen N."/>
            <person name="Robison M."/>
            <person name="Rychlewski L."/>
            <person name="Rynearson T.A."/>
            <person name="Schmutz J."/>
            <person name="Shapiro H."/>
            <person name="Siaut M."/>
            <person name="Stanley M."/>
            <person name="Sussman M.R."/>
            <person name="Taylor A.R."/>
            <person name="Vardi A."/>
            <person name="von Dassow P."/>
            <person name="Vyverman W."/>
            <person name="Willis A."/>
            <person name="Wyrwicz L.S."/>
            <person name="Rokhsar D.S."/>
            <person name="Weissenbach J."/>
            <person name="Armbrust E.V."/>
            <person name="Green B.R."/>
            <person name="Van de Peer Y."/>
            <person name="Grigoriev I.V."/>
        </authorList>
    </citation>
    <scope>NUCLEOTIDE SEQUENCE [LARGE SCALE GENOMIC DNA]</scope>
    <source>
        <strain evidence="3 4">CCMP1335</strain>
    </source>
</reference>
<organism evidence="3 4">
    <name type="scientific">Thalassiosira pseudonana</name>
    <name type="common">Marine diatom</name>
    <name type="synonym">Cyclotella nana</name>
    <dbReference type="NCBI Taxonomy" id="35128"/>
    <lineage>
        <taxon>Eukaryota</taxon>
        <taxon>Sar</taxon>
        <taxon>Stramenopiles</taxon>
        <taxon>Ochrophyta</taxon>
        <taxon>Bacillariophyta</taxon>
        <taxon>Coscinodiscophyceae</taxon>
        <taxon>Thalassiosirophycidae</taxon>
        <taxon>Thalassiosirales</taxon>
        <taxon>Thalassiosiraceae</taxon>
        <taxon>Thalassiosira</taxon>
    </lineage>
</organism>
<evidence type="ECO:0000256" key="2">
    <source>
        <dbReference type="SAM" id="MobiDB-lite"/>
    </source>
</evidence>
<dbReference type="OMA" id="CQNDIME"/>
<keyword evidence="4" id="KW-1185">Reference proteome</keyword>
<evidence type="ECO:0000256" key="1">
    <source>
        <dbReference type="SAM" id="Coils"/>
    </source>
</evidence>
<evidence type="ECO:0000313" key="3">
    <source>
        <dbReference type="EMBL" id="EED87356.1"/>
    </source>
</evidence>
<keyword evidence="1" id="KW-0175">Coiled coil</keyword>
<dbReference type="GeneID" id="7452013"/>
<gene>
    <name evidence="3" type="ORF">THAPSDRAFT_12171</name>
</gene>
<proteinExistence type="predicted"/>
<protein>
    <submittedName>
        <fullName evidence="3">Uncharacterized protein</fullName>
    </submittedName>
</protein>